<evidence type="ECO:0000313" key="2">
    <source>
        <dbReference type="Proteomes" id="UP000217895"/>
    </source>
</evidence>
<sequence length="29" mass="3351">MVEEFEVSHLKFAQQGVFTIVQSREIAQV</sequence>
<proteinExistence type="predicted"/>
<keyword evidence="2" id="KW-1185">Reference proteome</keyword>
<evidence type="ECO:0000313" key="1">
    <source>
        <dbReference type="EMBL" id="BAY57181.1"/>
    </source>
</evidence>
<dbReference type="EMBL" id="AP018203">
    <property type="protein sequence ID" value="BAY57181.1"/>
    <property type="molecule type" value="Genomic_DNA"/>
</dbReference>
<protein>
    <submittedName>
        <fullName evidence="1">Uncharacterized protein</fullName>
    </submittedName>
</protein>
<dbReference type="AlphaFoldDB" id="A0A1Z4JKE3"/>
<name>A0A1Z4JKE3_LEPBY</name>
<accession>A0A1Z4JKE3</accession>
<organism evidence="1 2">
    <name type="scientific">Leptolyngbya boryana NIES-2135</name>
    <dbReference type="NCBI Taxonomy" id="1973484"/>
    <lineage>
        <taxon>Bacteria</taxon>
        <taxon>Bacillati</taxon>
        <taxon>Cyanobacteriota</taxon>
        <taxon>Cyanophyceae</taxon>
        <taxon>Leptolyngbyales</taxon>
        <taxon>Leptolyngbyaceae</taxon>
        <taxon>Leptolyngbya group</taxon>
        <taxon>Leptolyngbya</taxon>
    </lineage>
</organism>
<reference evidence="1 2" key="1">
    <citation type="submission" date="2017-06" db="EMBL/GenBank/DDBJ databases">
        <title>Genome sequencing of cyanobaciteial culture collection at National Institute for Environmental Studies (NIES).</title>
        <authorList>
            <person name="Hirose Y."/>
            <person name="Shimura Y."/>
            <person name="Fujisawa T."/>
            <person name="Nakamura Y."/>
            <person name="Kawachi M."/>
        </authorList>
    </citation>
    <scope>NUCLEOTIDE SEQUENCE [LARGE SCALE GENOMIC DNA]</scope>
    <source>
        <strain evidence="1 2">NIES-2135</strain>
    </source>
</reference>
<gene>
    <name evidence="1" type="ORF">NIES2135_40450</name>
</gene>
<dbReference type="Proteomes" id="UP000217895">
    <property type="component" value="Chromosome"/>
</dbReference>